<dbReference type="RefSeq" id="WP_207668820.1">
    <property type="nucleotide sequence ID" value="NZ_JAOQNU010000007.1"/>
</dbReference>
<gene>
    <name evidence="1" type="ORF">EDD73_10795</name>
</gene>
<reference evidence="1 2" key="1">
    <citation type="submission" date="2019-03" db="EMBL/GenBank/DDBJ databases">
        <title>Genomic Encyclopedia of Type Strains, Phase IV (KMG-IV): sequencing the most valuable type-strain genomes for metagenomic binning, comparative biology and taxonomic classification.</title>
        <authorList>
            <person name="Goeker M."/>
        </authorList>
    </citation>
    <scope>NUCLEOTIDE SEQUENCE [LARGE SCALE GENOMIC DNA]</scope>
    <source>
        <strain evidence="1 2">DSM 11170</strain>
    </source>
</reference>
<dbReference type="AlphaFoldDB" id="A0A4R2RM33"/>
<accession>A0A4R2RM33</accession>
<name>A0A4R2RM33_9FIRM</name>
<comment type="caution">
    <text evidence="1">The sequence shown here is derived from an EMBL/GenBank/DDBJ whole genome shotgun (WGS) entry which is preliminary data.</text>
</comment>
<protein>
    <submittedName>
        <fullName evidence="1">Uncharacterized protein DUF2292</fullName>
    </submittedName>
</protein>
<evidence type="ECO:0000313" key="1">
    <source>
        <dbReference type="EMBL" id="TCP65022.1"/>
    </source>
</evidence>
<dbReference type="Pfam" id="PF10055">
    <property type="entry name" value="DUF2292"/>
    <property type="match status" value="2"/>
</dbReference>
<dbReference type="Proteomes" id="UP000294813">
    <property type="component" value="Unassembled WGS sequence"/>
</dbReference>
<organism evidence="1 2">
    <name type="scientific">Heliophilum fasciatum</name>
    <dbReference type="NCBI Taxonomy" id="35700"/>
    <lineage>
        <taxon>Bacteria</taxon>
        <taxon>Bacillati</taxon>
        <taxon>Bacillota</taxon>
        <taxon>Clostridia</taxon>
        <taxon>Eubacteriales</taxon>
        <taxon>Heliobacteriaceae</taxon>
        <taxon>Heliophilum</taxon>
    </lineage>
</organism>
<sequence>MTESQRCHELLNQETWKRVFAKIQRVQHGTLTLIVQDRLVIQMNITEKIRLTHSTTRTSETKMPVGTDRTDQTELSRYLYQRVVRAIQDVHYGQVTLALQNGQVVQLERTEKMRVPVWQGMDGDGI</sequence>
<proteinExistence type="predicted"/>
<keyword evidence="2" id="KW-1185">Reference proteome</keyword>
<dbReference type="InterPro" id="IPR018743">
    <property type="entry name" value="DUF2292"/>
</dbReference>
<dbReference type="EMBL" id="SLXT01000007">
    <property type="protein sequence ID" value="TCP65022.1"/>
    <property type="molecule type" value="Genomic_DNA"/>
</dbReference>
<evidence type="ECO:0000313" key="2">
    <source>
        <dbReference type="Proteomes" id="UP000294813"/>
    </source>
</evidence>